<evidence type="ECO:0000313" key="2">
    <source>
        <dbReference type="Proteomes" id="UP001596368"/>
    </source>
</evidence>
<sequence>MTLKLPPSGDDRWRLAPHARVIVYETRDGNELLTVYDCGAAQAPRRHR</sequence>
<accession>A0ABD5XTI2</accession>
<comment type="caution">
    <text evidence="1">The sequence shown here is derived from an EMBL/GenBank/DDBJ whole genome shotgun (WGS) entry which is preliminary data.</text>
</comment>
<dbReference type="AlphaFoldDB" id="A0ABD5XTI2"/>
<keyword evidence="2" id="KW-1185">Reference proteome</keyword>
<evidence type="ECO:0000313" key="1">
    <source>
        <dbReference type="EMBL" id="MFC7137166.1"/>
    </source>
</evidence>
<gene>
    <name evidence="1" type="ORF">ACFQRB_13360</name>
</gene>
<name>A0ABD5XTI2_9EURY</name>
<protein>
    <submittedName>
        <fullName evidence="1">Uncharacterized protein</fullName>
    </submittedName>
</protein>
<proteinExistence type="predicted"/>
<dbReference type="Proteomes" id="UP001596368">
    <property type="component" value="Unassembled WGS sequence"/>
</dbReference>
<reference evidence="1 2" key="1">
    <citation type="journal article" date="2019" name="Int. J. Syst. Evol. Microbiol.">
        <title>The Global Catalogue of Microorganisms (GCM) 10K type strain sequencing project: providing services to taxonomists for standard genome sequencing and annotation.</title>
        <authorList>
            <consortium name="The Broad Institute Genomics Platform"/>
            <consortium name="The Broad Institute Genome Sequencing Center for Infectious Disease"/>
            <person name="Wu L."/>
            <person name="Ma J."/>
        </authorList>
    </citation>
    <scope>NUCLEOTIDE SEQUENCE [LARGE SCALE GENOMIC DNA]</scope>
    <source>
        <strain evidence="1 2">DT92</strain>
    </source>
</reference>
<organism evidence="1 2">
    <name type="scientific">Halobaculum litoreum</name>
    <dbReference type="NCBI Taxonomy" id="3031998"/>
    <lineage>
        <taxon>Archaea</taxon>
        <taxon>Methanobacteriati</taxon>
        <taxon>Methanobacteriota</taxon>
        <taxon>Stenosarchaea group</taxon>
        <taxon>Halobacteria</taxon>
        <taxon>Halobacteriales</taxon>
        <taxon>Haloferacaceae</taxon>
        <taxon>Halobaculum</taxon>
    </lineage>
</organism>
<dbReference type="EMBL" id="JBHSZG010000001">
    <property type="protein sequence ID" value="MFC7137166.1"/>
    <property type="molecule type" value="Genomic_DNA"/>
</dbReference>